<keyword evidence="1" id="KW-0175">Coiled coil</keyword>
<sequence>MEVAIARPVGRIKGVLMMKYVGNEKAKDVEALNREVKNMRKELDDVKEVLRGLIQVIMSREDNFDDDEYN</sequence>
<keyword evidence="3" id="KW-1185">Reference proteome</keyword>
<dbReference type="RefSeq" id="WP_010901337.1">
    <property type="nucleotide sequence ID" value="NC_002578.1"/>
</dbReference>
<name>Q9HJN9_THEAC</name>
<protein>
    <submittedName>
        <fullName evidence="2">Uncharacterized protein</fullName>
    </submittedName>
</protein>
<evidence type="ECO:0000256" key="1">
    <source>
        <dbReference type="SAM" id="Coils"/>
    </source>
</evidence>
<evidence type="ECO:0000313" key="2">
    <source>
        <dbReference type="EMBL" id="CAC12057.1"/>
    </source>
</evidence>
<accession>Q9HJN9</accession>
<organism evidence="2 3">
    <name type="scientific">Thermoplasma acidophilum (strain ATCC 25905 / DSM 1728 / JCM 9062 / NBRC 15155 / AMRC-C165)</name>
    <dbReference type="NCBI Taxonomy" id="273075"/>
    <lineage>
        <taxon>Archaea</taxon>
        <taxon>Methanobacteriati</taxon>
        <taxon>Thermoplasmatota</taxon>
        <taxon>Thermoplasmata</taxon>
        <taxon>Thermoplasmatales</taxon>
        <taxon>Thermoplasmataceae</taxon>
        <taxon>Thermoplasma</taxon>
    </lineage>
</organism>
<dbReference type="STRING" id="273075.gene:9572145"/>
<dbReference type="eggNOG" id="arCOG06962">
    <property type="taxonomic scope" value="Archaea"/>
</dbReference>
<dbReference type="Proteomes" id="UP000001024">
    <property type="component" value="Chromosome"/>
</dbReference>
<dbReference type="EnsemblBacteria" id="CAC12057">
    <property type="protein sequence ID" value="CAC12057"/>
    <property type="gene ID" value="CAC12057"/>
</dbReference>
<dbReference type="InParanoid" id="Q9HJN9"/>
<evidence type="ECO:0000313" key="3">
    <source>
        <dbReference type="Proteomes" id="UP000001024"/>
    </source>
</evidence>
<dbReference type="PaxDb" id="273075-Ta0928"/>
<feature type="coiled-coil region" evidence="1">
    <location>
        <begin position="22"/>
        <end position="56"/>
    </location>
</feature>
<dbReference type="AlphaFoldDB" id="Q9HJN9"/>
<gene>
    <name evidence="2" type="ordered locus">Ta0928</name>
</gene>
<dbReference type="KEGG" id="tac:Ta0928"/>
<reference evidence="2 3" key="1">
    <citation type="journal article" date="2000" name="Nature">
        <title>The genome sequence of the thermoacidophilic scavenger Thermoplasma acidophilum.</title>
        <authorList>
            <person name="Ruepp A."/>
            <person name="Graml W."/>
            <person name="Santos-Martinez M.L."/>
            <person name="Koretke K.K."/>
            <person name="Volker C."/>
            <person name="Mewes H.W."/>
            <person name="Frishman D."/>
            <person name="Stocker S."/>
            <person name="Lupas A.N."/>
            <person name="Baumeister W."/>
        </authorList>
    </citation>
    <scope>NUCLEOTIDE SEQUENCE [LARGE SCALE GENOMIC DNA]</scope>
    <source>
        <strain evidence="3">ATCC 25905 / DSM 1728 / JCM 9062 / NBRC 15155 / AMRC-C165</strain>
    </source>
</reference>
<dbReference type="EMBL" id="AL445065">
    <property type="protein sequence ID" value="CAC12057.1"/>
    <property type="molecule type" value="Genomic_DNA"/>
</dbReference>
<proteinExistence type="predicted"/>
<dbReference type="OrthoDB" id="56815at2157"/>
<dbReference type="HOGENOM" id="CLU_202938_0_0_2"/>